<dbReference type="Pfam" id="PF04857">
    <property type="entry name" value="CAF1"/>
    <property type="match status" value="1"/>
</dbReference>
<proteinExistence type="inferred from homology"/>
<evidence type="ECO:0000256" key="5">
    <source>
        <dbReference type="ARBA" id="ARBA00022538"/>
    </source>
</evidence>
<sequence length="1002" mass="113292">MVYLSWPSEWSLEPDHLIVLGGTLQRLNLYPYFDAAHYALGDLQTCAGVRNDLGPTGTAFSRRHPFSCWLSSMIMSFAGSFLAGFLLGEPIIAPFKRHDDIILATIVWYFVFYSPFDVVYKLLKLFPIVAILSMAKEVQRTAKISQGVQYTVKLYPNSYLVQILVGVARGAGGGIVKIVEQLVRGSWTLDNHELMRPSFTTKASVIASLIFVLERHSLYVTAPHDLVYFCVCGFFAYFKLSSILFGVNDALAPLENMFCAIFMGGAGDAFQRAVEATREAMKAGRPKSDEEIYAAESEKYRKQRSTQNNVNHFDKKNKDFIDPVVINLSRVKVDSRIQSRMLPDSFQLDQEILLDVGAQLHRLKMFPYFDIAHYILATITWYLVFYAPFDCIYKLSKILPIKCVLAVMKEVKRAYKVSHGVAHAHKLYPNSYLVQILVGTAKGAGSGIIRTIEQLVRGVWLPNHNEVLRPSFGTKACLLASLVLSLEKNSLYVTAPHDLVYLGIVGFFVYFKLSAVILHVTDPFAPIENLFCAVFMGGIWDALSRFSMNGSGNRRAKSRLDEIQIVEINRNNINQIWSQLTDSLKNADFIAVDLELSGLGVGIHAKNIEQRYKNIREAAISRSVLSFGIALFKKSKVDEKKRKIKLTSQVFNILTLCGKPFVMEPDALEFLAKHSFDFNRLISSGVRYMPHTTDETCKMRSLVHSIFSKSAPLCLHNGFIDVVFIYHHFYSPLPESFQEFCNSAAELFTADFPVVDSKYLAESKTRMTASFLEYVFRKCQGDNVREEMQSKVYLQIEFAEPETKALRKASELMDCRLPEDFPNHKTPTDLGTQLCKKFANHGVCHLERQGKCALLHDVDYALDFESKHSMKRRKAEKRRHSFAFPEGQHPTEGDVSDSSETNTADEEFSVREVDSKPRLAVAGSHRAGIDAFMTGYAVLFQERMSIFRTGSIDSESLNRLPLSGKSDPLIFRKPFCNPEVCKIHEERFFTIQQARKKTGTDS</sequence>
<evidence type="ECO:0000256" key="11">
    <source>
        <dbReference type="ARBA" id="ARBA00023136"/>
    </source>
</evidence>
<feature type="region of interest" description="Disordered" evidence="14">
    <location>
        <begin position="872"/>
        <end position="911"/>
    </location>
</feature>
<comment type="subcellular location">
    <subcellularLocation>
        <location evidence="1">Endomembrane system</location>
        <topology evidence="1">Multi-pass membrane protein</topology>
    </subcellularLocation>
</comment>
<keyword evidence="8" id="KW-0630">Potassium</keyword>
<dbReference type="InterPro" id="IPR036397">
    <property type="entry name" value="RNaseH_sf"/>
</dbReference>
<dbReference type="GO" id="GO:0042802">
    <property type="term" value="F:identical protein binding"/>
    <property type="evidence" value="ECO:0007669"/>
    <property type="project" value="InterPro"/>
</dbReference>
<dbReference type="PANTHER" id="PTHR12454:SF18">
    <property type="entry name" value="TRIMERIC INTRACELLULAR CATION CHANNEL TYPE 1B.2"/>
    <property type="match status" value="1"/>
</dbReference>
<evidence type="ECO:0000259" key="16">
    <source>
        <dbReference type="PROSITE" id="PS50103"/>
    </source>
</evidence>
<dbReference type="AlphaFoldDB" id="A0A2A2LVE5"/>
<evidence type="ECO:0000256" key="1">
    <source>
        <dbReference type="ARBA" id="ARBA00004127"/>
    </source>
</evidence>
<organism evidence="17 18">
    <name type="scientific">Diploscapter pachys</name>
    <dbReference type="NCBI Taxonomy" id="2018661"/>
    <lineage>
        <taxon>Eukaryota</taxon>
        <taxon>Metazoa</taxon>
        <taxon>Ecdysozoa</taxon>
        <taxon>Nematoda</taxon>
        <taxon>Chromadorea</taxon>
        <taxon>Rhabditida</taxon>
        <taxon>Rhabditina</taxon>
        <taxon>Rhabditomorpha</taxon>
        <taxon>Rhabditoidea</taxon>
        <taxon>Rhabditidae</taxon>
        <taxon>Diploscapter</taxon>
    </lineage>
</organism>
<evidence type="ECO:0000256" key="14">
    <source>
        <dbReference type="SAM" id="MobiDB-lite"/>
    </source>
</evidence>
<keyword evidence="18" id="KW-1185">Reference proteome</keyword>
<comment type="similarity">
    <text evidence="2">Belongs to the TMEM38 family.</text>
</comment>
<feature type="transmembrane region" description="Helical" evidence="15">
    <location>
        <begin position="69"/>
        <end position="88"/>
    </location>
</feature>
<keyword evidence="5" id="KW-0633">Potassium transport</keyword>
<keyword evidence="4" id="KW-0813">Transport</keyword>
<dbReference type="InterPro" id="IPR007866">
    <property type="entry name" value="TRIC_channel"/>
</dbReference>
<keyword evidence="7" id="KW-0631">Potassium channel</keyword>
<evidence type="ECO:0000256" key="6">
    <source>
        <dbReference type="ARBA" id="ARBA00022692"/>
    </source>
</evidence>
<keyword evidence="9 15" id="KW-1133">Transmembrane helix</keyword>
<protein>
    <recommendedName>
        <fullName evidence="16">C3H1-type domain-containing protein</fullName>
    </recommendedName>
</protein>
<keyword evidence="12" id="KW-0407">Ion channel</keyword>
<feature type="transmembrane region" description="Helical" evidence="15">
    <location>
        <begin position="226"/>
        <end position="247"/>
    </location>
</feature>
<keyword evidence="6 15" id="KW-0812">Transmembrane</keyword>
<dbReference type="GO" id="GO:0008270">
    <property type="term" value="F:zinc ion binding"/>
    <property type="evidence" value="ECO:0007669"/>
    <property type="project" value="UniProtKB-KW"/>
</dbReference>
<accession>A0A2A2LVE5</accession>
<dbReference type="InterPro" id="IPR006941">
    <property type="entry name" value="RNase_CAF1"/>
</dbReference>
<dbReference type="OrthoDB" id="195817at2759"/>
<evidence type="ECO:0000256" key="13">
    <source>
        <dbReference type="PROSITE-ProRule" id="PRU00723"/>
    </source>
</evidence>
<evidence type="ECO:0000256" key="9">
    <source>
        <dbReference type="ARBA" id="ARBA00022989"/>
    </source>
</evidence>
<comment type="similarity">
    <text evidence="3">Belongs to the CAF1 family.</text>
</comment>
<keyword evidence="11 15" id="KW-0472">Membrane</keyword>
<evidence type="ECO:0000256" key="12">
    <source>
        <dbReference type="ARBA" id="ARBA00023303"/>
    </source>
</evidence>
<feature type="zinc finger region" description="C3H1-type" evidence="13">
    <location>
        <begin position="829"/>
        <end position="859"/>
    </location>
</feature>
<feature type="compositionally biased region" description="Basic residues" evidence="14">
    <location>
        <begin position="872"/>
        <end position="881"/>
    </location>
</feature>
<dbReference type="PANTHER" id="PTHR12454">
    <property type="entry name" value="TRIMERIC INTRACELLULAR CATION CHANNEL"/>
    <property type="match status" value="1"/>
</dbReference>
<feature type="transmembrane region" description="Helical" evidence="15">
    <location>
        <begin position="371"/>
        <end position="389"/>
    </location>
</feature>
<gene>
    <name evidence="17" type="ORF">WR25_08301</name>
</gene>
<feature type="transmembrane region" description="Helical" evidence="15">
    <location>
        <begin position="100"/>
        <end position="116"/>
    </location>
</feature>
<keyword evidence="13" id="KW-0479">Metal-binding</keyword>
<evidence type="ECO:0000313" key="17">
    <source>
        <dbReference type="EMBL" id="PAV90214.1"/>
    </source>
</evidence>
<feature type="transmembrane region" description="Helical" evidence="15">
    <location>
        <begin position="499"/>
        <end position="518"/>
    </location>
</feature>
<dbReference type="GO" id="GO:0003676">
    <property type="term" value="F:nucleic acid binding"/>
    <property type="evidence" value="ECO:0007669"/>
    <property type="project" value="InterPro"/>
</dbReference>
<evidence type="ECO:0000256" key="3">
    <source>
        <dbReference type="ARBA" id="ARBA00008372"/>
    </source>
</evidence>
<dbReference type="EMBL" id="LIAE01006386">
    <property type="protein sequence ID" value="PAV90214.1"/>
    <property type="molecule type" value="Genomic_DNA"/>
</dbReference>
<keyword evidence="10" id="KW-0406">Ion transport</keyword>
<comment type="caution">
    <text evidence="17">The sequence shown here is derived from an EMBL/GenBank/DDBJ whole genome shotgun (WGS) entry which is preliminary data.</text>
</comment>
<reference evidence="17 18" key="1">
    <citation type="journal article" date="2017" name="Curr. Biol.">
        <title>Genome architecture and evolution of a unichromosomal asexual nematode.</title>
        <authorList>
            <person name="Fradin H."/>
            <person name="Zegar C."/>
            <person name="Gutwein M."/>
            <person name="Lucas J."/>
            <person name="Kovtun M."/>
            <person name="Corcoran D."/>
            <person name="Baugh L.R."/>
            <person name="Kiontke K."/>
            <person name="Gunsalus K."/>
            <person name="Fitch D.H."/>
            <person name="Piano F."/>
        </authorList>
    </citation>
    <scope>NUCLEOTIDE SEQUENCE [LARGE SCALE GENOMIC DNA]</scope>
    <source>
        <strain evidence="17">PF1309</strain>
    </source>
</reference>
<evidence type="ECO:0000256" key="8">
    <source>
        <dbReference type="ARBA" id="ARBA00022958"/>
    </source>
</evidence>
<dbReference type="GO" id="GO:0016020">
    <property type="term" value="C:membrane"/>
    <property type="evidence" value="ECO:0007669"/>
    <property type="project" value="InterPro"/>
</dbReference>
<name>A0A2A2LVE5_9BILA</name>
<dbReference type="Gene3D" id="3.30.420.10">
    <property type="entry name" value="Ribonuclease H-like superfamily/Ribonuclease H"/>
    <property type="match status" value="1"/>
</dbReference>
<dbReference type="SUPFAM" id="SSF53098">
    <property type="entry name" value="Ribonuclease H-like"/>
    <property type="match status" value="1"/>
</dbReference>
<dbReference type="Pfam" id="PF05197">
    <property type="entry name" value="TRIC"/>
    <property type="match status" value="2"/>
</dbReference>
<dbReference type="InterPro" id="IPR000571">
    <property type="entry name" value="Znf_CCCH"/>
</dbReference>
<evidence type="ECO:0000256" key="10">
    <source>
        <dbReference type="ARBA" id="ARBA00023065"/>
    </source>
</evidence>
<dbReference type="Proteomes" id="UP000218231">
    <property type="component" value="Unassembled WGS sequence"/>
</dbReference>
<dbReference type="GO" id="GO:0012505">
    <property type="term" value="C:endomembrane system"/>
    <property type="evidence" value="ECO:0007669"/>
    <property type="project" value="UniProtKB-SubCell"/>
</dbReference>
<keyword evidence="13" id="KW-0863">Zinc-finger</keyword>
<evidence type="ECO:0000256" key="4">
    <source>
        <dbReference type="ARBA" id="ARBA00022448"/>
    </source>
</evidence>
<dbReference type="InterPro" id="IPR012337">
    <property type="entry name" value="RNaseH-like_sf"/>
</dbReference>
<evidence type="ECO:0000256" key="2">
    <source>
        <dbReference type="ARBA" id="ARBA00005766"/>
    </source>
</evidence>
<feature type="domain" description="C3H1-type" evidence="16">
    <location>
        <begin position="829"/>
        <end position="859"/>
    </location>
</feature>
<evidence type="ECO:0000256" key="15">
    <source>
        <dbReference type="SAM" id="Phobius"/>
    </source>
</evidence>
<dbReference type="GO" id="GO:0005267">
    <property type="term" value="F:potassium channel activity"/>
    <property type="evidence" value="ECO:0007669"/>
    <property type="project" value="UniProtKB-KW"/>
</dbReference>
<evidence type="ECO:0000256" key="7">
    <source>
        <dbReference type="ARBA" id="ARBA00022826"/>
    </source>
</evidence>
<evidence type="ECO:0000313" key="18">
    <source>
        <dbReference type="Proteomes" id="UP000218231"/>
    </source>
</evidence>
<dbReference type="PROSITE" id="PS50103">
    <property type="entry name" value="ZF_C3H1"/>
    <property type="match status" value="1"/>
</dbReference>
<keyword evidence="13" id="KW-0862">Zinc</keyword>